<dbReference type="SUPFAM" id="SSF51445">
    <property type="entry name" value="(Trans)glycosidases"/>
    <property type="match status" value="1"/>
</dbReference>
<feature type="compositionally biased region" description="Low complexity" evidence="6">
    <location>
        <begin position="37"/>
        <end position="47"/>
    </location>
</feature>
<evidence type="ECO:0000259" key="8">
    <source>
        <dbReference type="Pfam" id="PF00933"/>
    </source>
</evidence>
<sequence>MRPRFAVVLSTVLASSALVLSSCSSSDDDVATSRDGNANASNTAAATPYPPADPGTIEDVANRAAGKMIATPITDWDSAVAAVDAGVRHLFVGTGSDFSILNGQGSPEKSIAALQERAGEPLTVSVDEEGGIVQRLADIVGELPSAQEMAEKHSADEVRNMMRTHGEKIKKLGITVDFAPVVDLASGASAEENAIGSRSFSADPAVVVEYARAYAEGLQQAGITPVIKHFPGHGHATGDSHKGSVTVPPLPQLEQQDLVPFAQLVSIPGVQVMVGHMLVPELGTPEEQQLPASINPAVYHLLRTGGYSAAAGNPAPGFGGLIITDDLSGMAAVADSYSPEESTVAALVAGADQALAASGEVNVAQVVDAVRAAIIDGRISREHAQAAIDRSAEQAPNNSGDNPAR</sequence>
<feature type="chain" id="PRO_5047403836" description="beta-N-acetylhexosaminidase" evidence="7">
    <location>
        <begin position="22"/>
        <end position="405"/>
    </location>
</feature>
<dbReference type="PANTHER" id="PTHR30480">
    <property type="entry name" value="BETA-HEXOSAMINIDASE-RELATED"/>
    <property type="match status" value="1"/>
</dbReference>
<dbReference type="PROSITE" id="PS51257">
    <property type="entry name" value="PROKAR_LIPOPROTEIN"/>
    <property type="match status" value="1"/>
</dbReference>
<gene>
    <name evidence="9" type="ORF">F8377_08680</name>
</gene>
<evidence type="ECO:0000256" key="6">
    <source>
        <dbReference type="SAM" id="MobiDB-lite"/>
    </source>
</evidence>
<feature type="domain" description="Glycoside hydrolase family 3 N-terminal" evidence="8">
    <location>
        <begin position="112"/>
        <end position="390"/>
    </location>
</feature>
<dbReference type="Proteomes" id="UP000436181">
    <property type="component" value="Unassembled WGS sequence"/>
</dbReference>
<evidence type="ECO:0000256" key="5">
    <source>
        <dbReference type="ARBA" id="ARBA00023295"/>
    </source>
</evidence>
<evidence type="ECO:0000256" key="7">
    <source>
        <dbReference type="SAM" id="SignalP"/>
    </source>
</evidence>
<evidence type="ECO:0000256" key="3">
    <source>
        <dbReference type="ARBA" id="ARBA00012663"/>
    </source>
</evidence>
<evidence type="ECO:0000313" key="9">
    <source>
        <dbReference type="EMBL" id="KAB3519968.1"/>
    </source>
</evidence>
<comment type="similarity">
    <text evidence="2">Belongs to the glycosyl hydrolase 3 family.</text>
</comment>
<reference evidence="9 10" key="1">
    <citation type="submission" date="2019-10" db="EMBL/GenBank/DDBJ databases">
        <title>Corynebacterium sp novel species isolated from the respiratory tract of Marmot.</title>
        <authorList>
            <person name="Zhang G."/>
        </authorList>
    </citation>
    <scope>NUCLEOTIDE SEQUENCE [LARGE SCALE GENOMIC DNA]</scope>
    <source>
        <strain evidence="9 10">336</strain>
    </source>
</reference>
<protein>
    <recommendedName>
        <fullName evidence="3">beta-N-acetylhexosaminidase</fullName>
        <ecNumber evidence="3">3.2.1.52</ecNumber>
    </recommendedName>
</protein>
<evidence type="ECO:0000313" key="10">
    <source>
        <dbReference type="Proteomes" id="UP000436181"/>
    </source>
</evidence>
<organism evidence="9 10">
    <name type="scientific">Corynebacterium zhongnanshanii</name>
    <dbReference type="NCBI Taxonomy" id="2768834"/>
    <lineage>
        <taxon>Bacteria</taxon>
        <taxon>Bacillati</taxon>
        <taxon>Actinomycetota</taxon>
        <taxon>Actinomycetes</taxon>
        <taxon>Mycobacteriales</taxon>
        <taxon>Corynebacteriaceae</taxon>
        <taxon>Corynebacterium</taxon>
    </lineage>
</organism>
<feature type="signal peptide" evidence="7">
    <location>
        <begin position="1"/>
        <end position="21"/>
    </location>
</feature>
<keyword evidence="5" id="KW-0326">Glycosidase</keyword>
<dbReference type="Gene3D" id="3.20.20.300">
    <property type="entry name" value="Glycoside hydrolase, family 3, N-terminal domain"/>
    <property type="match status" value="1"/>
</dbReference>
<comment type="caution">
    <text evidence="9">The sequence shown here is derived from an EMBL/GenBank/DDBJ whole genome shotgun (WGS) entry which is preliminary data.</text>
</comment>
<evidence type="ECO:0000256" key="1">
    <source>
        <dbReference type="ARBA" id="ARBA00001231"/>
    </source>
</evidence>
<dbReference type="GO" id="GO:0016787">
    <property type="term" value="F:hydrolase activity"/>
    <property type="evidence" value="ECO:0007669"/>
    <property type="project" value="UniProtKB-KW"/>
</dbReference>
<evidence type="ECO:0000256" key="4">
    <source>
        <dbReference type="ARBA" id="ARBA00022801"/>
    </source>
</evidence>
<dbReference type="RefSeq" id="WP_151844727.1">
    <property type="nucleotide sequence ID" value="NZ_WBZJ01000003.1"/>
</dbReference>
<evidence type="ECO:0000256" key="2">
    <source>
        <dbReference type="ARBA" id="ARBA00005336"/>
    </source>
</evidence>
<dbReference type="InterPro" id="IPR017853">
    <property type="entry name" value="GH"/>
</dbReference>
<keyword evidence="10" id="KW-1185">Reference proteome</keyword>
<accession>A0ABQ6VCZ9</accession>
<keyword evidence="7" id="KW-0732">Signal</keyword>
<keyword evidence="4 9" id="KW-0378">Hydrolase</keyword>
<dbReference type="PANTHER" id="PTHR30480:SF13">
    <property type="entry name" value="BETA-HEXOSAMINIDASE"/>
    <property type="match status" value="1"/>
</dbReference>
<dbReference type="Pfam" id="PF00933">
    <property type="entry name" value="Glyco_hydro_3"/>
    <property type="match status" value="1"/>
</dbReference>
<dbReference type="InterPro" id="IPR001764">
    <property type="entry name" value="Glyco_hydro_3_N"/>
</dbReference>
<comment type="catalytic activity">
    <reaction evidence="1">
        <text>Hydrolysis of terminal non-reducing N-acetyl-D-hexosamine residues in N-acetyl-beta-D-hexosaminides.</text>
        <dbReference type="EC" id="3.2.1.52"/>
    </reaction>
</comment>
<feature type="region of interest" description="Disordered" evidence="6">
    <location>
        <begin position="385"/>
        <end position="405"/>
    </location>
</feature>
<dbReference type="InterPro" id="IPR036962">
    <property type="entry name" value="Glyco_hydro_3_N_sf"/>
</dbReference>
<proteinExistence type="inferred from homology"/>
<feature type="region of interest" description="Disordered" evidence="6">
    <location>
        <begin position="25"/>
        <end position="54"/>
    </location>
</feature>
<dbReference type="EC" id="3.2.1.52" evidence="3"/>
<name>A0ABQ6VCZ9_9CORY</name>
<dbReference type="InterPro" id="IPR050226">
    <property type="entry name" value="NagZ_Beta-hexosaminidase"/>
</dbReference>
<dbReference type="EMBL" id="WBZJ01000003">
    <property type="protein sequence ID" value="KAB3519968.1"/>
    <property type="molecule type" value="Genomic_DNA"/>
</dbReference>
<feature type="compositionally biased region" description="Polar residues" evidence="6">
    <location>
        <begin position="394"/>
        <end position="405"/>
    </location>
</feature>